<dbReference type="Gene3D" id="3.40.1550.10">
    <property type="entry name" value="CheC-like"/>
    <property type="match status" value="1"/>
</dbReference>
<dbReference type="RefSeq" id="WP_079438968.1">
    <property type="nucleotide sequence ID" value="NZ_JBLZIA010000009.1"/>
</dbReference>
<keyword evidence="6" id="KW-1185">Reference proteome</keyword>
<dbReference type="Pfam" id="PF13690">
    <property type="entry name" value="CheX"/>
    <property type="match status" value="1"/>
</dbReference>
<dbReference type="AlphaFoldDB" id="A0A1V4IVQ4"/>
<feature type="domain" description="Chemotaxis phosphatase CheX-like" evidence="2">
    <location>
        <begin position="84"/>
        <end position="144"/>
    </location>
</feature>
<dbReference type="GO" id="GO:0006935">
    <property type="term" value="P:chemotaxis"/>
    <property type="evidence" value="ECO:0007669"/>
    <property type="project" value="UniProtKB-KW"/>
</dbReference>
<comment type="caution">
    <text evidence="4">The sequence shown here is derived from an EMBL/GenBank/DDBJ whole genome shotgun (WGS) entry which is preliminary data.</text>
</comment>
<name>A0A1V4IVQ4_9CLOT</name>
<dbReference type="Proteomes" id="UP000191056">
    <property type="component" value="Unassembled WGS sequence"/>
</dbReference>
<evidence type="ECO:0000313" key="4">
    <source>
        <dbReference type="EMBL" id="OPJ63875.1"/>
    </source>
</evidence>
<protein>
    <recommendedName>
        <fullName evidence="2">Chemotaxis phosphatase CheX-like domain-containing protein</fullName>
    </recommendedName>
</protein>
<reference evidence="3" key="3">
    <citation type="submission" date="2019-12" db="EMBL/GenBank/DDBJ databases">
        <title>Microbes associate with the intestines of laboratory mice.</title>
        <authorList>
            <person name="Navarre W."/>
            <person name="Wong E."/>
        </authorList>
    </citation>
    <scope>NUCLEOTIDE SEQUENCE</scope>
    <source>
        <strain evidence="3">NM79_F5</strain>
    </source>
</reference>
<reference evidence="4 6" key="1">
    <citation type="submission" date="2017-03" db="EMBL/GenBank/DDBJ databases">
        <title>Genome sequence of Clostridium chromiireducens DSM 23318.</title>
        <authorList>
            <person name="Poehlein A."/>
            <person name="Daniel R."/>
        </authorList>
    </citation>
    <scope>NUCLEOTIDE SEQUENCE [LARGE SCALE GENOMIC DNA]</scope>
    <source>
        <strain evidence="4 6">DSM 23318</strain>
    </source>
</reference>
<evidence type="ECO:0000313" key="5">
    <source>
        <dbReference type="EMBL" id="RII35686.1"/>
    </source>
</evidence>
<proteinExistence type="predicted"/>
<dbReference type="InterPro" id="IPR028051">
    <property type="entry name" value="CheX-like_dom"/>
</dbReference>
<accession>A0A1V4IVQ4</accession>
<dbReference type="EMBL" id="QXDJ01000002">
    <property type="protein sequence ID" value="RII35686.1"/>
    <property type="molecule type" value="Genomic_DNA"/>
</dbReference>
<gene>
    <name evidence="4" type="ORF">CLCHR_13940</name>
    <name evidence="5" type="ORF">D2A34_10980</name>
    <name evidence="3" type="ORF">GKZ28_12305</name>
</gene>
<evidence type="ECO:0000313" key="3">
    <source>
        <dbReference type="EMBL" id="MVX64473.1"/>
    </source>
</evidence>
<dbReference type="Proteomes" id="UP000656077">
    <property type="component" value="Unassembled WGS sequence"/>
</dbReference>
<evidence type="ECO:0000256" key="1">
    <source>
        <dbReference type="ARBA" id="ARBA00022500"/>
    </source>
</evidence>
<organism evidence="4 6">
    <name type="scientific">Clostridium chromiireducens</name>
    <dbReference type="NCBI Taxonomy" id="225345"/>
    <lineage>
        <taxon>Bacteria</taxon>
        <taxon>Bacillati</taxon>
        <taxon>Bacillota</taxon>
        <taxon>Clostridia</taxon>
        <taxon>Eubacteriales</taxon>
        <taxon>Clostridiaceae</taxon>
        <taxon>Clostridium</taxon>
    </lineage>
</organism>
<evidence type="ECO:0000259" key="2">
    <source>
        <dbReference type="Pfam" id="PF13690"/>
    </source>
</evidence>
<dbReference type="STRING" id="225345.CLCHR_13940"/>
<evidence type="ECO:0000313" key="6">
    <source>
        <dbReference type="Proteomes" id="UP000191056"/>
    </source>
</evidence>
<keyword evidence="1" id="KW-0145">Chemotaxis</keyword>
<dbReference type="OrthoDB" id="5452634at2"/>
<dbReference type="InterPro" id="IPR028976">
    <property type="entry name" value="CheC-like_sf"/>
</dbReference>
<dbReference type="EMBL" id="MZGT01000015">
    <property type="protein sequence ID" value="OPJ63875.1"/>
    <property type="molecule type" value="Genomic_DNA"/>
</dbReference>
<sequence length="184" mass="21199">MSHAKKNTKSCIIRTDVDINEFLLAVVRRTISVLDQVTKISVIQMDFEFLERDNTSLTGLTSIICIEDCRKLVVGFNYDNSLIKEIFRRYTKSMDIKEEETELYIKETASDLINITVGNVLSEFGKRDIAVKISIPLIIQETELLNNFSEINDRIVKIETEFGQMRVFCILSGNTFINKILDFK</sequence>
<dbReference type="SUPFAM" id="SSF103039">
    <property type="entry name" value="CheC-like"/>
    <property type="match status" value="1"/>
</dbReference>
<evidence type="ECO:0000313" key="7">
    <source>
        <dbReference type="Proteomes" id="UP000265930"/>
    </source>
</evidence>
<dbReference type="Proteomes" id="UP000265930">
    <property type="component" value="Unassembled WGS sequence"/>
</dbReference>
<dbReference type="EMBL" id="WSRQ01000017">
    <property type="protein sequence ID" value="MVX64473.1"/>
    <property type="molecule type" value="Genomic_DNA"/>
</dbReference>
<reference evidence="5 7" key="2">
    <citation type="submission" date="2018-08" db="EMBL/GenBank/DDBJ databases">
        <title>Genome of Clostridium chromiireducens C1, DSM12136.</title>
        <authorList>
            <person name="Xing M."/>
            <person name="Wei Y."/>
            <person name="Ang E.L."/>
            <person name="Zhao H."/>
            <person name="Zhang Y."/>
        </authorList>
    </citation>
    <scope>NUCLEOTIDE SEQUENCE [LARGE SCALE GENOMIC DNA]</scope>
    <source>
        <strain evidence="5 7">C1</strain>
    </source>
</reference>